<dbReference type="FunFam" id="1.25.40.10:FF:000780">
    <property type="entry name" value="Pentatricopeptide repeat-containing protein isoform A"/>
    <property type="match status" value="1"/>
</dbReference>
<feature type="repeat" description="PPR" evidence="2">
    <location>
        <begin position="538"/>
        <end position="572"/>
    </location>
</feature>
<name>A0A8T3A6N5_DENNO</name>
<dbReference type="NCBIfam" id="TIGR00756">
    <property type="entry name" value="PPR"/>
    <property type="match status" value="6"/>
</dbReference>
<dbReference type="Pfam" id="PF13041">
    <property type="entry name" value="PPR_2"/>
    <property type="match status" value="5"/>
</dbReference>
<accession>A0A8T3A6N5</accession>
<dbReference type="EMBL" id="JAGYWB010000018">
    <property type="protein sequence ID" value="KAI0491729.1"/>
    <property type="molecule type" value="Genomic_DNA"/>
</dbReference>
<feature type="repeat" description="PPR" evidence="2">
    <location>
        <begin position="204"/>
        <end position="234"/>
    </location>
</feature>
<dbReference type="PANTHER" id="PTHR47926">
    <property type="entry name" value="PENTATRICOPEPTIDE REPEAT-CONTAINING PROTEIN"/>
    <property type="match status" value="1"/>
</dbReference>
<dbReference type="GO" id="GO:0009451">
    <property type="term" value="P:RNA modification"/>
    <property type="evidence" value="ECO:0007669"/>
    <property type="project" value="InterPro"/>
</dbReference>
<dbReference type="InterPro" id="IPR002885">
    <property type="entry name" value="PPR_rpt"/>
</dbReference>
<feature type="repeat" description="PPR" evidence="2">
    <location>
        <begin position="437"/>
        <end position="471"/>
    </location>
</feature>
<sequence length="872" mass="97437">MVRPSLMNLSAITSASLPKLISYSSFSNCQSCASPSAKLSFFRLFQESSELRKLSTGRQTHSQMITSGFIPTTFVSNCLIQMYIRCVDLDSACKVFDEMPDRDVVSWNAIISGYVQTGLMREAQCLFKAMPDCDVISWNSMISGYMQNGNLNESVELFLEMMKIGVEPDRITFSVVLKLISAWKAYEMGIQIHGLALKMALALDVVTGSALVDMYAKCGSLSDSLCFFREMPQRNWVTWSAIIGGCAQNEQFKNGFDLFLEMQREGIGVSQSSYASLFRSCAGLPCLEVGKQLHGHAMKNNFISDVVVGTATLDMYAKCDSLTDAMRMFWELPNRSRQTCNAMLVGFGRNDRGIEALKLFKFMNISCILADEISLSAVLSACAEAKAYLQGMQVHCLAIKTSHSLNICVMNAILDMYGKCRALVNACNVFEEMEQRDAVSWNVIITALEQNGLYEEAFSHLNQMLLCSLEPDVFTYGSVVKACAALQSLDFGRLIHGRIIKSWLGSDSFVGTALIDMYCKCGMLEEAQALHDRIESQTMVSWNAIISGFSLQKKSEEAQKFFGQMLELGLQPDNFTYATILDTCANLAMMGLGKQIHSQLLKQELHKDVFISSTLVDMYAKCGNMQDALLMFEKMPERDFVSWNAIICGYANHGLGFEALSMFERMKMENITPNHATFIAVLRACGHVGLVDEGLRYFESMNQVYDLEPELEHYSCMVNLLGRSRGVHEALDVINYMPYEADAVIWRALLSACKIHRNVGIAELALEKILLLEPEDSSACILLSNIYAEVGRWDQVSRMRKMMRRSMMKKEPGCSWIEVNSVMHAFIVGDISHPWSELIFNVLDNLIGDMILAGNKAVELDEATTSMEQLVG</sequence>
<feature type="repeat" description="PPR" evidence="2">
    <location>
        <begin position="235"/>
        <end position="269"/>
    </location>
</feature>
<feature type="repeat" description="PPR" evidence="2">
    <location>
        <begin position="134"/>
        <end position="168"/>
    </location>
</feature>
<dbReference type="PANTHER" id="PTHR47926:SF406">
    <property type="entry name" value="REPEAT (PPR) SUPERFAMILY PROTEIN, PUTATIVE-RELATED"/>
    <property type="match status" value="1"/>
</dbReference>
<feature type="repeat" description="PPR" evidence="2">
    <location>
        <begin position="608"/>
        <end position="638"/>
    </location>
</feature>
<keyword evidence="1" id="KW-0677">Repeat</keyword>
<dbReference type="Proteomes" id="UP000829196">
    <property type="component" value="Unassembled WGS sequence"/>
</dbReference>
<dbReference type="SMR" id="A0A8T3A6N5"/>
<organism evidence="3 4">
    <name type="scientific">Dendrobium nobile</name>
    <name type="common">Orchid</name>
    <dbReference type="NCBI Taxonomy" id="94219"/>
    <lineage>
        <taxon>Eukaryota</taxon>
        <taxon>Viridiplantae</taxon>
        <taxon>Streptophyta</taxon>
        <taxon>Embryophyta</taxon>
        <taxon>Tracheophyta</taxon>
        <taxon>Spermatophyta</taxon>
        <taxon>Magnoliopsida</taxon>
        <taxon>Liliopsida</taxon>
        <taxon>Asparagales</taxon>
        <taxon>Orchidaceae</taxon>
        <taxon>Epidendroideae</taxon>
        <taxon>Malaxideae</taxon>
        <taxon>Dendrobiinae</taxon>
        <taxon>Dendrobium</taxon>
    </lineage>
</organism>
<dbReference type="FunFam" id="1.25.40.10:FF:000366">
    <property type="entry name" value="Pentatricopeptide (PPR) repeat-containing protein"/>
    <property type="match status" value="1"/>
</dbReference>
<dbReference type="InterPro" id="IPR046848">
    <property type="entry name" value="E_motif"/>
</dbReference>
<dbReference type="Gene3D" id="1.25.40.10">
    <property type="entry name" value="Tetratricopeptide repeat domain"/>
    <property type="match status" value="6"/>
</dbReference>
<evidence type="ECO:0000256" key="2">
    <source>
        <dbReference type="PROSITE-ProRule" id="PRU00708"/>
    </source>
</evidence>
<dbReference type="InterPro" id="IPR046960">
    <property type="entry name" value="PPR_At4g14850-like_plant"/>
</dbReference>
<dbReference type="Pfam" id="PF20431">
    <property type="entry name" value="E_motif"/>
    <property type="match status" value="1"/>
</dbReference>
<dbReference type="FunFam" id="1.25.40.10:FF:000669">
    <property type="entry name" value="Pentatricopeptide repeat-containing protein At4g33990"/>
    <property type="match status" value="1"/>
</dbReference>
<protein>
    <recommendedName>
        <fullName evidence="5">Chlororespiratory reduction 4</fullName>
    </recommendedName>
</protein>
<dbReference type="PROSITE" id="PS51375">
    <property type="entry name" value="PPR"/>
    <property type="match status" value="9"/>
</dbReference>
<feature type="repeat" description="PPR" evidence="2">
    <location>
        <begin position="639"/>
        <end position="673"/>
    </location>
</feature>
<evidence type="ECO:0000256" key="1">
    <source>
        <dbReference type="ARBA" id="ARBA00022737"/>
    </source>
</evidence>
<evidence type="ECO:0000313" key="3">
    <source>
        <dbReference type="EMBL" id="KAI0491729.1"/>
    </source>
</evidence>
<dbReference type="FunFam" id="1.25.40.10:FF:000285">
    <property type="entry name" value="Pentatricopeptide repeat-containing protein, chloroplastic"/>
    <property type="match status" value="1"/>
</dbReference>
<dbReference type="GO" id="GO:0003723">
    <property type="term" value="F:RNA binding"/>
    <property type="evidence" value="ECO:0007669"/>
    <property type="project" value="InterPro"/>
</dbReference>
<dbReference type="FunFam" id="1.25.40.10:FF:000196">
    <property type="entry name" value="Pentatricopeptide repeat-containing protein At4g14850"/>
    <property type="match status" value="1"/>
</dbReference>
<dbReference type="Pfam" id="PF01535">
    <property type="entry name" value="PPR"/>
    <property type="match status" value="4"/>
</dbReference>
<dbReference type="AlphaFoldDB" id="A0A8T3A6N5"/>
<gene>
    <name evidence="3" type="ORF">KFK09_025989</name>
</gene>
<proteinExistence type="predicted"/>
<dbReference type="FunFam" id="1.25.40.10:FF:000031">
    <property type="entry name" value="Pentatricopeptide repeat-containing protein mitochondrial"/>
    <property type="match status" value="1"/>
</dbReference>
<evidence type="ECO:0008006" key="5">
    <source>
        <dbReference type="Google" id="ProtNLM"/>
    </source>
</evidence>
<dbReference type="InterPro" id="IPR011990">
    <property type="entry name" value="TPR-like_helical_dom_sf"/>
</dbReference>
<feature type="repeat" description="PPR" evidence="2">
    <location>
        <begin position="507"/>
        <end position="537"/>
    </location>
</feature>
<evidence type="ECO:0000313" key="4">
    <source>
        <dbReference type="Proteomes" id="UP000829196"/>
    </source>
</evidence>
<dbReference type="OrthoDB" id="185373at2759"/>
<reference evidence="3" key="1">
    <citation type="journal article" date="2022" name="Front. Genet.">
        <title>Chromosome-Scale Assembly of the Dendrobium nobile Genome Provides Insights Into the Molecular Mechanism of the Biosynthesis of the Medicinal Active Ingredient of Dendrobium.</title>
        <authorList>
            <person name="Xu Q."/>
            <person name="Niu S.-C."/>
            <person name="Li K.-L."/>
            <person name="Zheng P.-J."/>
            <person name="Zhang X.-J."/>
            <person name="Jia Y."/>
            <person name="Liu Y."/>
            <person name="Niu Y.-X."/>
            <person name="Yu L.-H."/>
            <person name="Chen D.-F."/>
            <person name="Zhang G.-Q."/>
        </authorList>
    </citation>
    <scope>NUCLEOTIDE SEQUENCE</scope>
    <source>
        <tissue evidence="3">Leaf</tissue>
    </source>
</reference>
<feature type="repeat" description="PPR" evidence="2">
    <location>
        <begin position="103"/>
        <end position="133"/>
    </location>
</feature>
<comment type="caution">
    <text evidence="3">The sequence shown here is derived from an EMBL/GenBank/DDBJ whole genome shotgun (WGS) entry which is preliminary data.</text>
</comment>
<keyword evidence="4" id="KW-1185">Reference proteome</keyword>